<keyword evidence="2" id="KW-0049">Antioxidant</keyword>
<dbReference type="AlphaFoldDB" id="A0A6J4RZV8"/>
<accession>A0A6J4RZV8</accession>
<dbReference type="EMBL" id="CADCVM010000146">
    <property type="protein sequence ID" value="CAA9481344.1"/>
    <property type="molecule type" value="Genomic_DNA"/>
</dbReference>
<evidence type="ECO:0000259" key="6">
    <source>
        <dbReference type="PROSITE" id="PS51352"/>
    </source>
</evidence>
<dbReference type="PANTHER" id="PTHR43110">
    <property type="entry name" value="THIOL PEROXIDASE"/>
    <property type="match status" value="1"/>
</dbReference>
<dbReference type="InterPro" id="IPR000866">
    <property type="entry name" value="AhpC/TSA"/>
</dbReference>
<evidence type="ECO:0000256" key="2">
    <source>
        <dbReference type="ARBA" id="ARBA00022862"/>
    </source>
</evidence>
<name>A0A6J4RZV8_9ACTN</name>
<keyword evidence="4" id="KW-0676">Redox-active center</keyword>
<dbReference type="PIRSF" id="PIRSF000239">
    <property type="entry name" value="AHPC"/>
    <property type="match status" value="1"/>
</dbReference>
<feature type="region of interest" description="Disordered" evidence="5">
    <location>
        <begin position="157"/>
        <end position="180"/>
    </location>
</feature>
<dbReference type="GO" id="GO:0004601">
    <property type="term" value="F:peroxidase activity"/>
    <property type="evidence" value="ECO:0007669"/>
    <property type="project" value="UniProtKB-KW"/>
</dbReference>
<protein>
    <submittedName>
        <fullName evidence="7">Alkyl hydroperoxide reductase subunit C-like protein</fullName>
    </submittedName>
</protein>
<dbReference type="SUPFAM" id="SSF52833">
    <property type="entry name" value="Thioredoxin-like"/>
    <property type="match status" value="1"/>
</dbReference>
<evidence type="ECO:0000313" key="7">
    <source>
        <dbReference type="EMBL" id="CAA9481344.1"/>
    </source>
</evidence>
<evidence type="ECO:0000256" key="1">
    <source>
        <dbReference type="ARBA" id="ARBA00022559"/>
    </source>
</evidence>
<reference evidence="7" key="1">
    <citation type="submission" date="2020-02" db="EMBL/GenBank/DDBJ databases">
        <authorList>
            <person name="Meier V. D."/>
        </authorList>
    </citation>
    <scope>NUCLEOTIDE SEQUENCE</scope>
    <source>
        <strain evidence="7">AVDCRST_MAG05</strain>
    </source>
</reference>
<dbReference type="InterPro" id="IPR050455">
    <property type="entry name" value="Tpx_Peroxidase_subfamily"/>
</dbReference>
<sequence>MDEQQTPLPPGTPAPDFSLPRSAHASVSLGDFLGKRLVLAFYPADWEPVSREQLALFEEYASAFEALRAGVVGISPDGVWCHAAFAREVGLRFPLLSDTQPKDAVARAYGVYLEDGVASSRALFVVDGRGIVRWSRAYPGPVNPGVDGILRALESMGPTADAAPPQTGDRGKGVVRPWED</sequence>
<evidence type="ECO:0000256" key="3">
    <source>
        <dbReference type="ARBA" id="ARBA00023002"/>
    </source>
</evidence>
<dbReference type="InterPro" id="IPR013766">
    <property type="entry name" value="Thioredoxin_domain"/>
</dbReference>
<keyword evidence="3" id="KW-0560">Oxidoreductase</keyword>
<feature type="domain" description="Thioredoxin" evidence="6">
    <location>
        <begin position="8"/>
        <end position="158"/>
    </location>
</feature>
<evidence type="ECO:0000256" key="5">
    <source>
        <dbReference type="SAM" id="MobiDB-lite"/>
    </source>
</evidence>
<evidence type="ECO:0000256" key="4">
    <source>
        <dbReference type="ARBA" id="ARBA00023284"/>
    </source>
</evidence>
<dbReference type="PROSITE" id="PS51352">
    <property type="entry name" value="THIOREDOXIN_2"/>
    <property type="match status" value="1"/>
</dbReference>
<proteinExistence type="predicted"/>
<dbReference type="InterPro" id="IPR024706">
    <property type="entry name" value="Peroxiredoxin_AhpC-typ"/>
</dbReference>
<feature type="compositionally biased region" description="Basic and acidic residues" evidence="5">
    <location>
        <begin position="169"/>
        <end position="180"/>
    </location>
</feature>
<dbReference type="Gene3D" id="3.40.30.10">
    <property type="entry name" value="Glutaredoxin"/>
    <property type="match status" value="1"/>
</dbReference>
<keyword evidence="1" id="KW-0575">Peroxidase</keyword>
<dbReference type="Pfam" id="PF00578">
    <property type="entry name" value="AhpC-TSA"/>
    <property type="match status" value="1"/>
</dbReference>
<dbReference type="InterPro" id="IPR036249">
    <property type="entry name" value="Thioredoxin-like_sf"/>
</dbReference>
<organism evidence="7">
    <name type="scientific">uncultured Rubrobacteraceae bacterium</name>
    <dbReference type="NCBI Taxonomy" id="349277"/>
    <lineage>
        <taxon>Bacteria</taxon>
        <taxon>Bacillati</taxon>
        <taxon>Actinomycetota</taxon>
        <taxon>Rubrobacteria</taxon>
        <taxon>Rubrobacterales</taxon>
        <taxon>Rubrobacteraceae</taxon>
        <taxon>environmental samples</taxon>
    </lineage>
</organism>
<gene>
    <name evidence="7" type="ORF">AVDCRST_MAG05-1312</name>
</gene>
<dbReference type="PANTHER" id="PTHR43110:SF1">
    <property type="entry name" value="THIOL PEROXIDASE"/>
    <property type="match status" value="1"/>
</dbReference>